<keyword evidence="4" id="KW-1185">Reference proteome</keyword>
<dbReference type="SUPFAM" id="SSF55874">
    <property type="entry name" value="ATPase domain of HSP90 chaperone/DNA topoisomerase II/histidine kinase"/>
    <property type="match status" value="1"/>
</dbReference>
<dbReference type="PANTHER" id="PTHR35526">
    <property type="entry name" value="ANTI-SIGMA-F FACTOR RSBW-RELATED"/>
    <property type="match status" value="1"/>
</dbReference>
<comment type="caution">
    <text evidence="3">The sequence shown here is derived from an EMBL/GenBank/DDBJ whole genome shotgun (WGS) entry which is preliminary data.</text>
</comment>
<evidence type="ECO:0000313" key="3">
    <source>
        <dbReference type="EMBL" id="MFD0899974.1"/>
    </source>
</evidence>
<evidence type="ECO:0000259" key="2">
    <source>
        <dbReference type="Pfam" id="PF13581"/>
    </source>
</evidence>
<keyword evidence="1" id="KW-0723">Serine/threonine-protein kinase</keyword>
<keyword evidence="1" id="KW-0418">Kinase</keyword>
<dbReference type="Pfam" id="PF13581">
    <property type="entry name" value="HATPase_c_2"/>
    <property type="match status" value="1"/>
</dbReference>
<keyword evidence="3" id="KW-0547">Nucleotide-binding</keyword>
<dbReference type="CDD" id="cd16936">
    <property type="entry name" value="HATPase_RsbW-like"/>
    <property type="match status" value="1"/>
</dbReference>
<dbReference type="Proteomes" id="UP001596972">
    <property type="component" value="Unassembled WGS sequence"/>
</dbReference>
<keyword evidence="1" id="KW-0808">Transferase</keyword>
<dbReference type="EMBL" id="JBHTJA010000007">
    <property type="protein sequence ID" value="MFD0899974.1"/>
    <property type="molecule type" value="Genomic_DNA"/>
</dbReference>
<feature type="domain" description="Histidine kinase/HSP90-like ATPase" evidence="2">
    <location>
        <begin position="41"/>
        <end position="150"/>
    </location>
</feature>
<dbReference type="GO" id="GO:0005524">
    <property type="term" value="F:ATP binding"/>
    <property type="evidence" value="ECO:0007669"/>
    <property type="project" value="UniProtKB-KW"/>
</dbReference>
<keyword evidence="3" id="KW-0067">ATP-binding</keyword>
<dbReference type="PANTHER" id="PTHR35526:SF3">
    <property type="entry name" value="ANTI-SIGMA-F FACTOR RSBW"/>
    <property type="match status" value="1"/>
</dbReference>
<protein>
    <submittedName>
        <fullName evidence="3">ATP-binding protein</fullName>
    </submittedName>
</protein>
<sequence length="158" mass="16637">MKRLVCVPGLPCSRYASEWSLCGESRKTEVVTVGIPASIVVPADVGAVKTARDWVGVTLGEWGRDPYIAKVVVSELVTNVVRHTASETATVRVLLADRGTVVEVLDGCDAMPQVRDVGVLSEDGRGLAMLGALVKDWGAQPVAGGGKVVWALLPEEDG</sequence>
<name>A0ABW3EI37_9ACTN</name>
<dbReference type="Gene3D" id="3.30.565.10">
    <property type="entry name" value="Histidine kinase-like ATPase, C-terminal domain"/>
    <property type="match status" value="1"/>
</dbReference>
<dbReference type="InterPro" id="IPR050267">
    <property type="entry name" value="Anti-sigma-factor_SerPK"/>
</dbReference>
<dbReference type="InterPro" id="IPR003594">
    <property type="entry name" value="HATPase_dom"/>
</dbReference>
<dbReference type="RefSeq" id="WP_378296885.1">
    <property type="nucleotide sequence ID" value="NZ_JBHTJA010000007.1"/>
</dbReference>
<organism evidence="3 4">
    <name type="scientific">Actinomadura sediminis</name>
    <dbReference type="NCBI Taxonomy" id="1038904"/>
    <lineage>
        <taxon>Bacteria</taxon>
        <taxon>Bacillati</taxon>
        <taxon>Actinomycetota</taxon>
        <taxon>Actinomycetes</taxon>
        <taxon>Streptosporangiales</taxon>
        <taxon>Thermomonosporaceae</taxon>
        <taxon>Actinomadura</taxon>
    </lineage>
</organism>
<evidence type="ECO:0000256" key="1">
    <source>
        <dbReference type="ARBA" id="ARBA00022527"/>
    </source>
</evidence>
<proteinExistence type="predicted"/>
<gene>
    <name evidence="3" type="ORF">ACFQ11_06190</name>
</gene>
<reference evidence="4" key="1">
    <citation type="journal article" date="2019" name="Int. J. Syst. Evol. Microbiol.">
        <title>The Global Catalogue of Microorganisms (GCM) 10K type strain sequencing project: providing services to taxonomists for standard genome sequencing and annotation.</title>
        <authorList>
            <consortium name="The Broad Institute Genomics Platform"/>
            <consortium name="The Broad Institute Genome Sequencing Center for Infectious Disease"/>
            <person name="Wu L."/>
            <person name="Ma J."/>
        </authorList>
    </citation>
    <scope>NUCLEOTIDE SEQUENCE [LARGE SCALE GENOMIC DNA]</scope>
    <source>
        <strain evidence="4">JCM 31202</strain>
    </source>
</reference>
<dbReference type="InterPro" id="IPR036890">
    <property type="entry name" value="HATPase_C_sf"/>
</dbReference>
<accession>A0ABW3EI37</accession>
<evidence type="ECO:0000313" key="4">
    <source>
        <dbReference type="Proteomes" id="UP001596972"/>
    </source>
</evidence>